<feature type="transmembrane region" description="Helical" evidence="9">
    <location>
        <begin position="101"/>
        <end position="120"/>
    </location>
</feature>
<comment type="similarity">
    <text evidence="2">Belongs to the TMEM86 family.</text>
</comment>
<comment type="catalytic activity">
    <reaction evidence="7">
        <text>a 1-O-(1Z-alkenyl)-sn-glycero-3-phosphoethanolamine + H2O = a 2,3-saturated aldehyde + sn-glycero-3-phosphoethanolamine</text>
        <dbReference type="Rhea" id="RHEA:16905"/>
        <dbReference type="ChEBI" id="CHEBI:15377"/>
        <dbReference type="ChEBI" id="CHEBI:73359"/>
        <dbReference type="ChEBI" id="CHEBI:77288"/>
        <dbReference type="ChEBI" id="CHEBI:143890"/>
        <dbReference type="EC" id="3.3.2.2"/>
    </reaction>
</comment>
<evidence type="ECO:0000256" key="9">
    <source>
        <dbReference type="SAM" id="Phobius"/>
    </source>
</evidence>
<evidence type="ECO:0000256" key="2">
    <source>
        <dbReference type="ARBA" id="ARBA00007375"/>
    </source>
</evidence>
<dbReference type="PANTHER" id="PTHR31885:SF6">
    <property type="entry name" value="GH04784P"/>
    <property type="match status" value="1"/>
</dbReference>
<dbReference type="GO" id="GO:0047408">
    <property type="term" value="F:alkenylglycerophosphocholine hydrolase activity"/>
    <property type="evidence" value="ECO:0007669"/>
    <property type="project" value="UniProtKB-EC"/>
</dbReference>
<comment type="catalytic activity">
    <reaction evidence="8">
        <text>a 1-O-(1Z-alkenyl)-sn-glycero-3-phosphocholine + H2O = a 2,3-saturated aldehyde + sn-glycerol 3-phosphocholine</text>
        <dbReference type="Rhea" id="RHEA:22544"/>
        <dbReference type="ChEBI" id="CHEBI:15377"/>
        <dbReference type="ChEBI" id="CHEBI:16870"/>
        <dbReference type="ChEBI" id="CHEBI:73359"/>
        <dbReference type="ChEBI" id="CHEBI:77287"/>
        <dbReference type="EC" id="3.3.2.2"/>
    </reaction>
</comment>
<proteinExistence type="inferred from homology"/>
<dbReference type="GO" id="GO:0016020">
    <property type="term" value="C:membrane"/>
    <property type="evidence" value="ECO:0007669"/>
    <property type="project" value="UniProtKB-SubCell"/>
</dbReference>
<evidence type="ECO:0000256" key="1">
    <source>
        <dbReference type="ARBA" id="ARBA00004141"/>
    </source>
</evidence>
<evidence type="ECO:0000313" key="10">
    <source>
        <dbReference type="EMBL" id="CAH1106195.1"/>
    </source>
</evidence>
<keyword evidence="4 9" id="KW-1133">Transmembrane helix</keyword>
<keyword evidence="11" id="KW-1185">Reference proteome</keyword>
<dbReference type="InterPro" id="IPR012506">
    <property type="entry name" value="TMEM86B-like"/>
</dbReference>
<feature type="transmembrane region" description="Helical" evidence="9">
    <location>
        <begin position="202"/>
        <end position="223"/>
    </location>
</feature>
<evidence type="ECO:0000256" key="4">
    <source>
        <dbReference type="ARBA" id="ARBA00022989"/>
    </source>
</evidence>
<dbReference type="Pfam" id="PF07947">
    <property type="entry name" value="YhhN"/>
    <property type="match status" value="1"/>
</dbReference>
<comment type="subcellular location">
    <subcellularLocation>
        <location evidence="1">Membrane</location>
        <topology evidence="1">Multi-pass membrane protein</topology>
    </subcellularLocation>
</comment>
<dbReference type="Proteomes" id="UP001153636">
    <property type="component" value="Chromosome 2"/>
</dbReference>
<dbReference type="AlphaFoldDB" id="A0A9P0CUQ2"/>
<evidence type="ECO:0000256" key="5">
    <source>
        <dbReference type="ARBA" id="ARBA00023136"/>
    </source>
</evidence>
<keyword evidence="3 9" id="KW-0812">Transmembrane</keyword>
<evidence type="ECO:0000256" key="7">
    <source>
        <dbReference type="ARBA" id="ARBA00049458"/>
    </source>
</evidence>
<evidence type="ECO:0000256" key="6">
    <source>
        <dbReference type="ARBA" id="ARBA00035673"/>
    </source>
</evidence>
<protein>
    <recommendedName>
        <fullName evidence="6">lysoplasmalogenase</fullName>
        <ecNumber evidence="6">3.3.2.2</ecNumber>
    </recommendedName>
</protein>
<sequence>MRQTGEGEPPEQVLNEWEDSLLNIIGPTVCEDHNTCMESVIVVESQEHVENVENDHDYVVDEETERNDPVETEMSNSENLPPEISVQSKTQFLIYKYSRRILMGLIFCCIGDALLIWNQYFDLGMLAFIAGHIQYIRAFGFKPLQLPIGIALYSLSTMVVLYLLPGLHGVFVFGVPIYIFVIATMLWRAIARVQFFEDLWTWSKLCTCAGSILFALSDLLIGIDRFKHKIEYSQVLIMSTYYAAQVGIAVSVVDATPPSINSSEKPKKN</sequence>
<reference evidence="10" key="1">
    <citation type="submission" date="2022-01" db="EMBL/GenBank/DDBJ databases">
        <authorList>
            <person name="King R."/>
        </authorList>
    </citation>
    <scope>NUCLEOTIDE SEQUENCE</scope>
</reference>
<evidence type="ECO:0000256" key="3">
    <source>
        <dbReference type="ARBA" id="ARBA00022692"/>
    </source>
</evidence>
<accession>A0A9P0CUQ2</accession>
<dbReference type="OrthoDB" id="2133758at2759"/>
<evidence type="ECO:0000313" key="11">
    <source>
        <dbReference type="Proteomes" id="UP001153636"/>
    </source>
</evidence>
<organism evidence="10 11">
    <name type="scientific">Psylliodes chrysocephalus</name>
    <dbReference type="NCBI Taxonomy" id="3402493"/>
    <lineage>
        <taxon>Eukaryota</taxon>
        <taxon>Metazoa</taxon>
        <taxon>Ecdysozoa</taxon>
        <taxon>Arthropoda</taxon>
        <taxon>Hexapoda</taxon>
        <taxon>Insecta</taxon>
        <taxon>Pterygota</taxon>
        <taxon>Neoptera</taxon>
        <taxon>Endopterygota</taxon>
        <taxon>Coleoptera</taxon>
        <taxon>Polyphaga</taxon>
        <taxon>Cucujiformia</taxon>
        <taxon>Chrysomeloidea</taxon>
        <taxon>Chrysomelidae</taxon>
        <taxon>Galerucinae</taxon>
        <taxon>Alticini</taxon>
        <taxon>Psylliodes</taxon>
    </lineage>
</organism>
<evidence type="ECO:0000256" key="8">
    <source>
        <dbReference type="ARBA" id="ARBA00049560"/>
    </source>
</evidence>
<gene>
    <name evidence="10" type="ORF">PSYICH_LOCUS6445</name>
</gene>
<dbReference type="PANTHER" id="PTHR31885">
    <property type="entry name" value="GH04784P"/>
    <property type="match status" value="1"/>
</dbReference>
<feature type="transmembrane region" description="Helical" evidence="9">
    <location>
        <begin position="171"/>
        <end position="190"/>
    </location>
</feature>
<dbReference type="EMBL" id="OV651814">
    <property type="protein sequence ID" value="CAH1106195.1"/>
    <property type="molecule type" value="Genomic_DNA"/>
</dbReference>
<feature type="transmembrane region" description="Helical" evidence="9">
    <location>
        <begin position="144"/>
        <end position="164"/>
    </location>
</feature>
<name>A0A9P0CUQ2_9CUCU</name>
<keyword evidence="5 9" id="KW-0472">Membrane</keyword>
<feature type="transmembrane region" description="Helical" evidence="9">
    <location>
        <begin position="235"/>
        <end position="253"/>
    </location>
</feature>
<dbReference type="EC" id="3.3.2.2" evidence="6"/>